<evidence type="ECO:0000256" key="7">
    <source>
        <dbReference type="SAM" id="SignalP"/>
    </source>
</evidence>
<keyword evidence="4 5" id="KW-0720">Serine protease</keyword>
<organism evidence="9 10">
    <name type="scientific">Myceligenerans crystallogenes</name>
    <dbReference type="NCBI Taxonomy" id="316335"/>
    <lineage>
        <taxon>Bacteria</taxon>
        <taxon>Bacillati</taxon>
        <taxon>Actinomycetota</taxon>
        <taxon>Actinomycetes</taxon>
        <taxon>Micrococcales</taxon>
        <taxon>Promicromonosporaceae</taxon>
        <taxon>Myceligenerans</taxon>
    </lineage>
</organism>
<gene>
    <name evidence="9" type="ORF">GCM10009751_23200</name>
</gene>
<feature type="active site" description="Charge relay system" evidence="5">
    <location>
        <position position="229"/>
    </location>
</feature>
<name>A0ABN2NEE1_9MICO</name>
<reference evidence="9 10" key="1">
    <citation type="journal article" date="2019" name="Int. J. Syst. Evol. Microbiol.">
        <title>The Global Catalogue of Microorganisms (GCM) 10K type strain sequencing project: providing services to taxonomists for standard genome sequencing and annotation.</title>
        <authorList>
            <consortium name="The Broad Institute Genomics Platform"/>
            <consortium name="The Broad Institute Genome Sequencing Center for Infectious Disease"/>
            <person name="Wu L."/>
            <person name="Ma J."/>
        </authorList>
    </citation>
    <scope>NUCLEOTIDE SEQUENCE [LARGE SCALE GENOMIC DNA]</scope>
    <source>
        <strain evidence="9 10">JCM 14326</strain>
    </source>
</reference>
<protein>
    <recommendedName>
        <fullName evidence="8">Peptidase S8/S53 domain-containing protein</fullName>
    </recommendedName>
</protein>
<keyword evidence="3 5" id="KW-0378">Hydrolase</keyword>
<keyword evidence="2 5" id="KW-0645">Protease</keyword>
<evidence type="ECO:0000256" key="1">
    <source>
        <dbReference type="ARBA" id="ARBA00011073"/>
    </source>
</evidence>
<dbReference type="PANTHER" id="PTHR43399:SF4">
    <property type="entry name" value="CELL WALL-ASSOCIATED PROTEASE"/>
    <property type="match status" value="1"/>
</dbReference>
<dbReference type="PROSITE" id="PS51892">
    <property type="entry name" value="SUBTILASE"/>
    <property type="match status" value="1"/>
</dbReference>
<feature type="domain" description="Peptidase S8/S53" evidence="8">
    <location>
        <begin position="220"/>
        <end position="505"/>
    </location>
</feature>
<evidence type="ECO:0000259" key="8">
    <source>
        <dbReference type="Pfam" id="PF00082"/>
    </source>
</evidence>
<accession>A0ABN2NEE1</accession>
<dbReference type="InterPro" id="IPR000209">
    <property type="entry name" value="Peptidase_S8/S53_dom"/>
</dbReference>
<dbReference type="Proteomes" id="UP001501094">
    <property type="component" value="Unassembled WGS sequence"/>
</dbReference>
<dbReference type="InterPro" id="IPR036852">
    <property type="entry name" value="Peptidase_S8/S53_dom_sf"/>
</dbReference>
<dbReference type="Gene3D" id="3.40.50.200">
    <property type="entry name" value="Peptidase S8/S53 domain"/>
    <property type="match status" value="1"/>
</dbReference>
<sequence length="770" mass="78591">MRRRIMSGRRAAAALAAALSLAAVPAGGAVPALAGQAGEPGRASAVAPAALVTGQRDGSRQDSADAARRKLSTTLRARLEAETDRPTGFWIRLEDRADLSAASSVTGWADRGRYVYDALTSTAKASQAGVVKELRAAGARYERFWISNAILVTDGDLGLAERLAAVPAVERLHERVTAERIEPVERRAAVDALTGSSDEAVEWGVAAVNAPAVWDLGHTGEGITVSAVDSGADLRHPALASHYRGAREDGTFSHDHNWFDAAGSCAGEPCDTYGHGTHVTGTMVGDDGAENHTGVAPGARWIAANGCRSCADADLLASGQWILAPTRADGRQPDPAMRPHVVNNSWGSQLEGDINGFFADEVAAWEAAGIFAVWAAGNAGRFGCATASSPGANAPAFSVGATTADGEIAVYSSRGPGENGLTKPNVAAPGQDVRSAVPGGGYEAYSGTSMAAPHVAGAVALLWSAVPSLIGDVAATRDLLHASAADHPDDECGGVAGNNNVYGEGDLDVLALVQAAGQEERGHLAGTVAGADGEALDGATVTVADRGTTVHDVVLGAATRTTITHSSSQEIAPGNSAACVEAATQVLRTFTLDDFGIAGDFAVTNVSFGVEVADAGAEVTVNLYTLDGALLYENLELLGSAQATLEAQELTLVDVPVTGVAPAGSTLVVEVAVQDGPFFFVGSNAEPETAPTYIASEPCGHTEPVEVAGTGYPGMHAVIDVTGEAETEVPWLDGRPPAFTPRPGRGGAHPGGPGADRGEELPADGVLRVR</sequence>
<feature type="signal peptide" evidence="7">
    <location>
        <begin position="1"/>
        <end position="28"/>
    </location>
</feature>
<keyword evidence="7" id="KW-0732">Signal</keyword>
<dbReference type="InterPro" id="IPR006311">
    <property type="entry name" value="TAT_signal"/>
</dbReference>
<feature type="active site" description="Charge relay system" evidence="5">
    <location>
        <position position="449"/>
    </location>
</feature>
<proteinExistence type="inferred from homology"/>
<dbReference type="EMBL" id="BAAANL010000004">
    <property type="protein sequence ID" value="GAA1864456.1"/>
    <property type="molecule type" value="Genomic_DNA"/>
</dbReference>
<dbReference type="PROSITE" id="PS51318">
    <property type="entry name" value="TAT"/>
    <property type="match status" value="1"/>
</dbReference>
<dbReference type="PROSITE" id="PS00138">
    <property type="entry name" value="SUBTILASE_SER"/>
    <property type="match status" value="1"/>
</dbReference>
<feature type="region of interest" description="Disordered" evidence="6">
    <location>
        <begin position="735"/>
        <end position="770"/>
    </location>
</feature>
<dbReference type="SUPFAM" id="SSF52743">
    <property type="entry name" value="Subtilisin-like"/>
    <property type="match status" value="1"/>
</dbReference>
<evidence type="ECO:0000313" key="9">
    <source>
        <dbReference type="EMBL" id="GAA1864456.1"/>
    </source>
</evidence>
<dbReference type="InterPro" id="IPR015500">
    <property type="entry name" value="Peptidase_S8_subtilisin-rel"/>
</dbReference>
<dbReference type="RefSeq" id="WP_344102869.1">
    <property type="nucleotide sequence ID" value="NZ_BAAANL010000004.1"/>
</dbReference>
<evidence type="ECO:0000256" key="3">
    <source>
        <dbReference type="ARBA" id="ARBA00022801"/>
    </source>
</evidence>
<evidence type="ECO:0000256" key="4">
    <source>
        <dbReference type="ARBA" id="ARBA00022825"/>
    </source>
</evidence>
<comment type="caution">
    <text evidence="9">The sequence shown here is derived from an EMBL/GenBank/DDBJ whole genome shotgun (WGS) entry which is preliminary data.</text>
</comment>
<feature type="chain" id="PRO_5045862625" description="Peptidase S8/S53 domain-containing protein" evidence="7">
    <location>
        <begin position="29"/>
        <end position="770"/>
    </location>
</feature>
<feature type="active site" description="Charge relay system" evidence="5">
    <location>
        <position position="275"/>
    </location>
</feature>
<dbReference type="InterPro" id="IPR051048">
    <property type="entry name" value="Peptidase_S8/S53_subtilisin"/>
</dbReference>
<evidence type="ECO:0000256" key="6">
    <source>
        <dbReference type="SAM" id="MobiDB-lite"/>
    </source>
</evidence>
<evidence type="ECO:0000256" key="5">
    <source>
        <dbReference type="PROSITE-ProRule" id="PRU01240"/>
    </source>
</evidence>
<dbReference type="InterPro" id="IPR023828">
    <property type="entry name" value="Peptidase_S8_Ser-AS"/>
</dbReference>
<dbReference type="PROSITE" id="PS00137">
    <property type="entry name" value="SUBTILASE_HIS"/>
    <property type="match status" value="1"/>
</dbReference>
<feature type="compositionally biased region" description="Gly residues" evidence="6">
    <location>
        <begin position="744"/>
        <end position="755"/>
    </location>
</feature>
<dbReference type="Pfam" id="PF00082">
    <property type="entry name" value="Peptidase_S8"/>
    <property type="match status" value="1"/>
</dbReference>
<dbReference type="PRINTS" id="PR00723">
    <property type="entry name" value="SUBTILISIN"/>
</dbReference>
<dbReference type="InterPro" id="IPR022398">
    <property type="entry name" value="Peptidase_S8_His-AS"/>
</dbReference>
<comment type="similarity">
    <text evidence="1 5">Belongs to the peptidase S8 family.</text>
</comment>
<keyword evidence="10" id="KW-1185">Reference proteome</keyword>
<dbReference type="PANTHER" id="PTHR43399">
    <property type="entry name" value="SUBTILISIN-RELATED"/>
    <property type="match status" value="1"/>
</dbReference>
<evidence type="ECO:0000313" key="10">
    <source>
        <dbReference type="Proteomes" id="UP001501094"/>
    </source>
</evidence>
<evidence type="ECO:0000256" key="2">
    <source>
        <dbReference type="ARBA" id="ARBA00022670"/>
    </source>
</evidence>